<comment type="function">
    <text evidence="6">Catalyzes the reduction of dTDP-6-deoxy-L-lyxo-4-hexulose to yield dTDP-L-rhamnose.</text>
</comment>
<keyword evidence="6 8" id="KW-0560">Oxidoreductase</keyword>
<proteinExistence type="inferred from homology"/>
<dbReference type="AlphaFoldDB" id="A0A437Q5Q4"/>
<comment type="catalytic activity">
    <reaction evidence="5 6">
        <text>dTDP-beta-L-rhamnose + NADP(+) = dTDP-4-dehydro-beta-L-rhamnose + NADPH + H(+)</text>
        <dbReference type="Rhea" id="RHEA:21796"/>
        <dbReference type="ChEBI" id="CHEBI:15378"/>
        <dbReference type="ChEBI" id="CHEBI:57510"/>
        <dbReference type="ChEBI" id="CHEBI:57783"/>
        <dbReference type="ChEBI" id="CHEBI:58349"/>
        <dbReference type="ChEBI" id="CHEBI:62830"/>
        <dbReference type="EC" id="1.1.1.133"/>
    </reaction>
</comment>
<sequence length="314" mass="34993">MMKEWVDAETITIVVTGGDSQVAQDLVALAAKDKHFKLIALDQAKLDITQPETVRRVIDELMPDYLINTAAFNRVDAAEQNPELCYRVNRDGVKNLADICGELSIPLIHLSTDHVFDGHYASGYAEGDDVSPLGVFGDSKYQGEQLIRQFCSRHIILRVSWVFSDRGDNHLLRTLTKARTASEIEAADDRQGCPTSSADVARVILAMIQQLQNGADSWGTYHYCGAEVTTRYRFTEAILAAARQYEALRAEKIVPVSKTELNSEAERPASSVLKCKKILAHFGIRQRPWRNELPAVMRAIYQPDEATALQDKAS</sequence>
<dbReference type="GO" id="GO:0005829">
    <property type="term" value="C:cytosol"/>
    <property type="evidence" value="ECO:0007669"/>
    <property type="project" value="TreeGrafter"/>
</dbReference>
<dbReference type="RefSeq" id="WP_127695147.1">
    <property type="nucleotide sequence ID" value="NZ_SACQ01000007.1"/>
</dbReference>
<dbReference type="NCBIfam" id="TIGR01214">
    <property type="entry name" value="rmlD"/>
    <property type="match status" value="1"/>
</dbReference>
<comment type="pathway">
    <text evidence="1 6">Carbohydrate biosynthesis; dTDP-L-rhamnose biosynthesis.</text>
</comment>
<dbReference type="EMBL" id="SACQ01000007">
    <property type="protein sequence ID" value="RVU29839.1"/>
    <property type="molecule type" value="Genomic_DNA"/>
</dbReference>
<comment type="cofactor">
    <cofactor evidence="6">
        <name>Mg(2+)</name>
        <dbReference type="ChEBI" id="CHEBI:18420"/>
    </cofactor>
    <text evidence="6">Binds 1 Mg(2+) ion per monomer.</text>
</comment>
<dbReference type="PANTHER" id="PTHR10491:SF4">
    <property type="entry name" value="METHIONINE ADENOSYLTRANSFERASE 2 SUBUNIT BETA"/>
    <property type="match status" value="1"/>
</dbReference>
<evidence type="ECO:0000259" key="7">
    <source>
        <dbReference type="Pfam" id="PF04321"/>
    </source>
</evidence>
<reference evidence="8 9" key="1">
    <citation type="submission" date="2019-01" db="EMBL/GenBank/DDBJ databases">
        <authorList>
            <person name="Chen W.-M."/>
        </authorList>
    </citation>
    <scope>NUCLEOTIDE SEQUENCE [LARGE SCALE GENOMIC DNA]</scope>
    <source>
        <strain evidence="8 9">HPM-16</strain>
    </source>
</reference>
<comment type="similarity">
    <text evidence="2 6">Belongs to the dTDP-4-dehydrorhamnose reductase family.</text>
</comment>
<keyword evidence="6" id="KW-0521">NADP</keyword>
<protein>
    <recommendedName>
        <fullName evidence="4 6">dTDP-4-dehydrorhamnose reductase</fullName>
        <ecNumber evidence="3 6">1.1.1.133</ecNumber>
    </recommendedName>
</protein>
<dbReference type="Proteomes" id="UP000282818">
    <property type="component" value="Unassembled WGS sequence"/>
</dbReference>
<organism evidence="8 9">
    <name type="scientific">Neptunomonas marina</name>
    <dbReference type="NCBI Taxonomy" id="1815562"/>
    <lineage>
        <taxon>Bacteria</taxon>
        <taxon>Pseudomonadati</taxon>
        <taxon>Pseudomonadota</taxon>
        <taxon>Gammaproteobacteria</taxon>
        <taxon>Oceanospirillales</taxon>
        <taxon>Oceanospirillaceae</taxon>
        <taxon>Neptunomonas</taxon>
    </lineage>
</organism>
<evidence type="ECO:0000256" key="2">
    <source>
        <dbReference type="ARBA" id="ARBA00010944"/>
    </source>
</evidence>
<comment type="caution">
    <text evidence="8">The sequence shown here is derived from an EMBL/GenBank/DDBJ whole genome shotgun (WGS) entry which is preliminary data.</text>
</comment>
<dbReference type="Gene3D" id="3.40.50.720">
    <property type="entry name" value="NAD(P)-binding Rossmann-like Domain"/>
    <property type="match status" value="1"/>
</dbReference>
<keyword evidence="9" id="KW-1185">Reference proteome</keyword>
<dbReference type="GO" id="GO:0009243">
    <property type="term" value="P:O antigen biosynthetic process"/>
    <property type="evidence" value="ECO:0007669"/>
    <property type="project" value="UniProtKB-UniPathway"/>
</dbReference>
<dbReference type="SUPFAM" id="SSF51735">
    <property type="entry name" value="NAD(P)-binding Rossmann-fold domains"/>
    <property type="match status" value="1"/>
</dbReference>
<dbReference type="EC" id="1.1.1.133" evidence="3 6"/>
<evidence type="ECO:0000256" key="1">
    <source>
        <dbReference type="ARBA" id="ARBA00004781"/>
    </source>
</evidence>
<gene>
    <name evidence="8" type="primary">rfbD</name>
    <name evidence="8" type="ORF">EOE65_14940</name>
</gene>
<evidence type="ECO:0000256" key="4">
    <source>
        <dbReference type="ARBA" id="ARBA00017099"/>
    </source>
</evidence>
<evidence type="ECO:0000313" key="8">
    <source>
        <dbReference type="EMBL" id="RVU29839.1"/>
    </source>
</evidence>
<name>A0A437Q5Q4_9GAMM</name>
<dbReference type="CDD" id="cd05254">
    <property type="entry name" value="dTDP_HR_like_SDR_e"/>
    <property type="match status" value="1"/>
</dbReference>
<dbReference type="GO" id="GO:0019305">
    <property type="term" value="P:dTDP-rhamnose biosynthetic process"/>
    <property type="evidence" value="ECO:0007669"/>
    <property type="project" value="UniProtKB-UniPathway"/>
</dbReference>
<evidence type="ECO:0000313" key="9">
    <source>
        <dbReference type="Proteomes" id="UP000282818"/>
    </source>
</evidence>
<dbReference type="InterPro" id="IPR029903">
    <property type="entry name" value="RmlD-like-bd"/>
</dbReference>
<dbReference type="Gene3D" id="3.90.25.10">
    <property type="entry name" value="UDP-galactose 4-epimerase, domain 1"/>
    <property type="match status" value="1"/>
</dbReference>
<accession>A0A437Q5Q4</accession>
<dbReference type="GO" id="GO:0008831">
    <property type="term" value="F:dTDP-4-dehydrorhamnose reductase activity"/>
    <property type="evidence" value="ECO:0007669"/>
    <property type="project" value="UniProtKB-EC"/>
</dbReference>
<evidence type="ECO:0000256" key="3">
    <source>
        <dbReference type="ARBA" id="ARBA00012929"/>
    </source>
</evidence>
<dbReference type="UniPathway" id="UPA00281"/>
<evidence type="ECO:0000256" key="5">
    <source>
        <dbReference type="ARBA" id="ARBA00048200"/>
    </source>
</evidence>
<dbReference type="UniPathway" id="UPA00124"/>
<evidence type="ECO:0000256" key="6">
    <source>
        <dbReference type="RuleBase" id="RU364082"/>
    </source>
</evidence>
<dbReference type="InterPro" id="IPR005913">
    <property type="entry name" value="dTDP_dehydrorham_reduct"/>
</dbReference>
<dbReference type="PANTHER" id="PTHR10491">
    <property type="entry name" value="DTDP-4-DEHYDRORHAMNOSE REDUCTASE"/>
    <property type="match status" value="1"/>
</dbReference>
<dbReference type="Pfam" id="PF04321">
    <property type="entry name" value="RmlD_sub_bind"/>
    <property type="match status" value="1"/>
</dbReference>
<dbReference type="InterPro" id="IPR036291">
    <property type="entry name" value="NAD(P)-bd_dom_sf"/>
</dbReference>
<feature type="domain" description="RmlD-like substrate binding" evidence="7">
    <location>
        <begin position="12"/>
        <end position="299"/>
    </location>
</feature>